<feature type="domain" description="DUF3298" evidence="1">
    <location>
        <begin position="518"/>
        <end position="593"/>
    </location>
</feature>
<dbReference type="EMBL" id="SLYC01000005">
    <property type="protein sequence ID" value="TCQ05224.1"/>
    <property type="molecule type" value="Genomic_DNA"/>
</dbReference>
<keyword evidence="3" id="KW-1185">Reference proteome</keyword>
<protein>
    <submittedName>
        <fullName evidence="2">WG repeat protein</fullName>
    </submittedName>
</protein>
<dbReference type="OrthoDB" id="210273at2"/>
<dbReference type="RefSeq" id="WP_132847695.1">
    <property type="nucleotide sequence ID" value="NZ_CP058648.1"/>
</dbReference>
<dbReference type="InterPro" id="IPR032774">
    <property type="entry name" value="WG_beta_rep"/>
</dbReference>
<dbReference type="AlphaFoldDB" id="A0A4V2T4H2"/>
<evidence type="ECO:0000313" key="3">
    <source>
        <dbReference type="Proteomes" id="UP000295504"/>
    </source>
</evidence>
<proteinExistence type="predicted"/>
<dbReference type="Pfam" id="PF14903">
    <property type="entry name" value="WG_beta_rep"/>
    <property type="match status" value="4"/>
</dbReference>
<dbReference type="Proteomes" id="UP000295504">
    <property type="component" value="Unassembled WGS sequence"/>
</dbReference>
<organism evidence="2 3">
    <name type="scientific">Serpentinicella alkaliphila</name>
    <dbReference type="NCBI Taxonomy" id="1734049"/>
    <lineage>
        <taxon>Bacteria</taxon>
        <taxon>Bacillati</taxon>
        <taxon>Bacillota</taxon>
        <taxon>Clostridia</taxon>
        <taxon>Peptostreptococcales</taxon>
        <taxon>Natronincolaceae</taxon>
        <taxon>Serpentinicella</taxon>
    </lineage>
</organism>
<evidence type="ECO:0000259" key="1">
    <source>
        <dbReference type="Pfam" id="PF11738"/>
    </source>
</evidence>
<reference evidence="2 3" key="1">
    <citation type="submission" date="2019-03" db="EMBL/GenBank/DDBJ databases">
        <title>Genomic Encyclopedia of Type Strains, Phase IV (KMG-IV): sequencing the most valuable type-strain genomes for metagenomic binning, comparative biology and taxonomic classification.</title>
        <authorList>
            <person name="Goeker M."/>
        </authorList>
    </citation>
    <scope>NUCLEOTIDE SEQUENCE [LARGE SCALE GENOMIC DNA]</scope>
    <source>
        <strain evidence="2 3">DSM 100013</strain>
    </source>
</reference>
<accession>A0A4V2T4H2</accession>
<evidence type="ECO:0000313" key="2">
    <source>
        <dbReference type="EMBL" id="TCQ05224.1"/>
    </source>
</evidence>
<gene>
    <name evidence="2" type="ORF">EDD79_100539</name>
</gene>
<name>A0A4V2T4H2_9FIRM</name>
<comment type="caution">
    <text evidence="2">The sequence shown here is derived from an EMBL/GenBank/DDBJ whole genome shotgun (WGS) entry which is preliminary data.</text>
</comment>
<dbReference type="PANTHER" id="PTHR37841">
    <property type="entry name" value="GLR2918 PROTEIN"/>
    <property type="match status" value="1"/>
</dbReference>
<dbReference type="PANTHER" id="PTHR37841:SF1">
    <property type="entry name" value="DUF3298 DOMAIN-CONTAINING PROTEIN"/>
    <property type="match status" value="1"/>
</dbReference>
<sequence length="610" mass="70738">MRRFYIILVIISLMLQLGGCSFRQNTSNNVEEINNEKTNLYPAFVYEKDIKKWGFINKSGEFVIKPHFDGVGDFNRDEMAIIWNNDKYGVIDIYGDYIVKPLYNYIVDIYEGTIVAQNKENSYVFINKEGKIILENKGVIGAFSEGLALFSDSENWENMRYGYVDILGKVAIAPQYLSVTSFNNGKALVKVDANSFAIIDNKGNLLSKIDEDIIGEISEEILIYRDSNTHNEGYMTLEGKKITDAEFVDARPFENGVAQVTIFSGSESYLSGLINKNGKYIIKPMYGNIQKISDDLYAVSESKNYIFYIWDEFIPKAIMNKNGKLLSDYKYFKFGNITENLKYISDGVFTYIVDNKYKEVKKFAKLSGIGDIIAYNDVFKISLDDELIYLSNEGETIWNSEYKYTLTNGAYITKEKYRPNRYELTYYPKVTGLLDNVRESQISKKLKNIFVISKEGHDNNEIDYYELIEKRFEVNEFKKLITIIENGYYYGIGGAHGIRWIRSFPMNLETGTIYTLDSLFKSNINYKARLEKMIKRQMQEQNKKDHIYFDDSEPKISDEQFFLLTKKGLEIRFQAYEIGPYAIGMPSFTIPYKEIEDIINIEGELWRLID</sequence>
<dbReference type="InterPro" id="IPR021729">
    <property type="entry name" value="DUF3298"/>
</dbReference>
<dbReference type="Gene3D" id="3.90.640.20">
    <property type="entry name" value="Heat-shock cognate protein, ATPase"/>
    <property type="match status" value="1"/>
</dbReference>
<dbReference type="Pfam" id="PF11738">
    <property type="entry name" value="DUF3298"/>
    <property type="match status" value="1"/>
</dbReference>
<dbReference type="InterPro" id="IPR037126">
    <property type="entry name" value="PdaC/RsiV-like_sf"/>
</dbReference>